<dbReference type="AlphaFoldDB" id="A0A1V9XMK5"/>
<keyword evidence="2" id="KW-0963">Cytoplasm</keyword>
<comment type="subcellular location">
    <subcellularLocation>
        <location evidence="1">Cytoplasm</location>
        <location evidence="1">Cytoskeleton</location>
    </subcellularLocation>
</comment>
<evidence type="ECO:0000256" key="2">
    <source>
        <dbReference type="ARBA" id="ARBA00022490"/>
    </source>
</evidence>
<evidence type="ECO:0000256" key="1">
    <source>
        <dbReference type="ARBA" id="ARBA00004245"/>
    </source>
</evidence>
<feature type="non-terminal residue" evidence="4">
    <location>
        <position position="200"/>
    </location>
</feature>
<dbReference type="GO" id="GO:0030016">
    <property type="term" value="C:myofibril"/>
    <property type="evidence" value="ECO:0007669"/>
    <property type="project" value="TreeGrafter"/>
</dbReference>
<dbReference type="Gene3D" id="3.80.10.10">
    <property type="entry name" value="Ribonuclease Inhibitor"/>
    <property type="match status" value="1"/>
</dbReference>
<dbReference type="STRING" id="418985.A0A1V9XMK5"/>
<dbReference type="GO" id="GO:0005523">
    <property type="term" value="F:tropomyosin binding"/>
    <property type="evidence" value="ECO:0007669"/>
    <property type="project" value="InterPro"/>
</dbReference>
<dbReference type="GO" id="GO:0030239">
    <property type="term" value="P:myofibril assembly"/>
    <property type="evidence" value="ECO:0007669"/>
    <property type="project" value="TreeGrafter"/>
</dbReference>
<dbReference type="PANTHER" id="PTHR10901">
    <property type="entry name" value="TROPOMODULIN"/>
    <property type="match status" value="1"/>
</dbReference>
<evidence type="ECO:0000313" key="5">
    <source>
        <dbReference type="Proteomes" id="UP000192247"/>
    </source>
</evidence>
<name>A0A1V9XMK5_9ACAR</name>
<keyword evidence="3" id="KW-0206">Cytoskeleton</keyword>
<sequence>MLSQDQYHASIANKRQAEGTTFESLVKASMPKPVPLLPDNATDTSKTAQKVYNDDDDMAELNWNNIRTTKREDFKVLFDGLKRNTNLKSLSLANVNLTDSTAELLVEALKENKNLRILNIESNYVSGNMLKNIIQAALSNDVITEIRAANQRPSVLGNKVEMEIARLVEENRSLLSIGLELAVADARVRVSRKLQENRDR</sequence>
<dbReference type="PANTHER" id="PTHR10901:SF6">
    <property type="entry name" value="TROPOMODULIN, ISOFORM N"/>
    <property type="match status" value="1"/>
</dbReference>
<dbReference type="OrthoDB" id="2163268at2759"/>
<dbReference type="InterPro" id="IPR032675">
    <property type="entry name" value="LRR_dom_sf"/>
</dbReference>
<dbReference type="GO" id="GO:0007015">
    <property type="term" value="P:actin filament organization"/>
    <property type="evidence" value="ECO:0007669"/>
    <property type="project" value="TreeGrafter"/>
</dbReference>
<proteinExistence type="predicted"/>
<accession>A0A1V9XMK5</accession>
<dbReference type="GO" id="GO:0005856">
    <property type="term" value="C:cytoskeleton"/>
    <property type="evidence" value="ECO:0007669"/>
    <property type="project" value="UniProtKB-SubCell"/>
</dbReference>
<dbReference type="Proteomes" id="UP000192247">
    <property type="component" value="Unassembled WGS sequence"/>
</dbReference>
<organism evidence="4 5">
    <name type="scientific">Tropilaelaps mercedesae</name>
    <dbReference type="NCBI Taxonomy" id="418985"/>
    <lineage>
        <taxon>Eukaryota</taxon>
        <taxon>Metazoa</taxon>
        <taxon>Ecdysozoa</taxon>
        <taxon>Arthropoda</taxon>
        <taxon>Chelicerata</taxon>
        <taxon>Arachnida</taxon>
        <taxon>Acari</taxon>
        <taxon>Parasitiformes</taxon>
        <taxon>Mesostigmata</taxon>
        <taxon>Gamasina</taxon>
        <taxon>Dermanyssoidea</taxon>
        <taxon>Laelapidae</taxon>
        <taxon>Tropilaelaps</taxon>
    </lineage>
</organism>
<protein>
    <submittedName>
        <fullName evidence="4">Tropomodulin-like</fullName>
    </submittedName>
</protein>
<comment type="caution">
    <text evidence="4">The sequence shown here is derived from an EMBL/GenBank/DDBJ whole genome shotgun (WGS) entry which is preliminary data.</text>
</comment>
<dbReference type="EMBL" id="MNPL01007468">
    <property type="protein sequence ID" value="OQR74745.1"/>
    <property type="molecule type" value="Genomic_DNA"/>
</dbReference>
<dbReference type="InterPro" id="IPR004934">
    <property type="entry name" value="TMOD"/>
</dbReference>
<dbReference type="SUPFAM" id="SSF52047">
    <property type="entry name" value="RNI-like"/>
    <property type="match status" value="1"/>
</dbReference>
<reference evidence="4 5" key="1">
    <citation type="journal article" date="2017" name="Gigascience">
        <title>Draft genome of the honey bee ectoparasitic mite, Tropilaelaps mercedesae, is shaped by the parasitic life history.</title>
        <authorList>
            <person name="Dong X."/>
            <person name="Armstrong S.D."/>
            <person name="Xia D."/>
            <person name="Makepeace B.L."/>
            <person name="Darby A.C."/>
            <person name="Kadowaki T."/>
        </authorList>
    </citation>
    <scope>NUCLEOTIDE SEQUENCE [LARGE SCALE GENOMIC DNA]</scope>
    <source>
        <strain evidence="4">Wuxi-XJTLU</strain>
    </source>
</reference>
<keyword evidence="5" id="KW-1185">Reference proteome</keyword>
<evidence type="ECO:0000256" key="3">
    <source>
        <dbReference type="ARBA" id="ARBA00023212"/>
    </source>
</evidence>
<evidence type="ECO:0000313" key="4">
    <source>
        <dbReference type="EMBL" id="OQR74745.1"/>
    </source>
</evidence>
<dbReference type="GO" id="GO:0051694">
    <property type="term" value="P:pointed-end actin filament capping"/>
    <property type="evidence" value="ECO:0007669"/>
    <property type="project" value="InterPro"/>
</dbReference>
<dbReference type="InParanoid" id="A0A1V9XMK5"/>
<gene>
    <name evidence="4" type="ORF">BIW11_08871</name>
</gene>